<evidence type="ECO:0000313" key="2">
    <source>
        <dbReference type="EMBL" id="CAD8114072.1"/>
    </source>
</evidence>
<evidence type="ECO:0000256" key="1">
    <source>
        <dbReference type="SAM" id="Phobius"/>
    </source>
</evidence>
<keyword evidence="1" id="KW-0472">Membrane</keyword>
<sequence length="1281" mass="153882">MNLLYFFSAFPFNILQLISITYQQTEYFVQGETKFTNNQRYFVPFEQNLLDSNDSQFQIELIHEEKIENQIFVNISEQMKLFCFQHVINEEDNMIMAMDNSSLYCLYIIKDYLLNSQLVITPHFCNITLPYQSCKNLFQVNQQIFIIHCQLNENQSIISIINLDGIVYDQIQLEIEDICQIDFSQKYSIIFIFEQNCKSNNIYQVEIDQQIYQYKSITKIELFQENNITYSQYGYLKKIIICQLDRIFIIYQKLILNYNMKHNQIIYYLNVTDAIILNVLEICQKSNQILDIENDSKELRIDKNLLKLNSSQYKNSFIIEKILVLHFNDYILAKINNQLQQKINLSILEILPLFEQQYFVGVYQSQLRLFQIQPPRTYNQFISSQKILYLNFGNQFYLSQFNLEQSYIEILKQNEIKLIINKYENRIYLNNNSEDICFKQSQISQSLPIYLEAIIENNKYVQINQTLQIENCKINYHKYMKIIYFGKLNDQINMCIMFKQEDIITFIFCNNSQIIQEKSIKLIKKIFIDLIIIGQGNTLIFYEKTIQLITINDSLSLQITNFPQENKIIKIAKQFKYISILYENCKLTIIYIDVNKLILIEESQEYLFNCTHYYKILNSHILISQNEIVYQSKLNRRYKLEGKIIEVLTDELSQFFVIFVEEENEIKLRLYRQIKTELIQQYIIPTYNFKYQPSFSQKFQNYYLMISAKNQNKLYLLVYNLRNSAINSLIFITEINENSQFYQIYQIFDDQKKILIYYFNQKIFYHQLNQICFKYPIQQQNIFTVEKEFELLVNSYVGNQSIKIKIQIQKLNHNYTLATLNKTQHYYFLKETLNLDLIKGNIITADINQDFTIKLPLNITYQHLTCQYFESSLCLNNQSLTEIKSLIIIDKLTLELSDKEIKRIIFNQESLTYYVFYRYNHYLYYLIVQLEKNDLDQFVIIQKKTVQSILPHLYLNNLKKVKLIQDILYFQIDGYKILLFYKDICQIICSLQKQDELISYIDSNYLSNQTYIILYWFLNKVKIQFIFINDNQVILQQCCKTDIIKEFEIDFSVIFGQVEYFNFNITISKIEIFYLEKKEHIYVVKFILIYNTQFSLVFEFSFDDIQYDNFKIKSHQFLRYEKHSKFLELLYADDNFIVATFEQNNKQFVNVYYIKVEMNNKDYLDSIQRIESYDYKRIEKFNESHYVIYNNINGSLYFMTLNQFKVECLSKCTQNAKLILSNDVSTLTLEIQLVNSLLLQNALTIQSEILIVNIIFILIFLKYGKKANKNQLQNKLKTTNQ</sequence>
<proteinExistence type="predicted"/>
<name>A0A8S1QE64_PARPR</name>
<gene>
    <name evidence="2" type="ORF">PPRIM_AZ9-3.1.T1580012</name>
</gene>
<dbReference type="EMBL" id="CAJJDM010000163">
    <property type="protein sequence ID" value="CAD8114072.1"/>
    <property type="molecule type" value="Genomic_DNA"/>
</dbReference>
<comment type="caution">
    <text evidence="2">The sequence shown here is derived from an EMBL/GenBank/DDBJ whole genome shotgun (WGS) entry which is preliminary data.</text>
</comment>
<organism evidence="2 3">
    <name type="scientific">Paramecium primaurelia</name>
    <dbReference type="NCBI Taxonomy" id="5886"/>
    <lineage>
        <taxon>Eukaryota</taxon>
        <taxon>Sar</taxon>
        <taxon>Alveolata</taxon>
        <taxon>Ciliophora</taxon>
        <taxon>Intramacronucleata</taxon>
        <taxon>Oligohymenophorea</taxon>
        <taxon>Peniculida</taxon>
        <taxon>Parameciidae</taxon>
        <taxon>Paramecium</taxon>
    </lineage>
</organism>
<evidence type="ECO:0000313" key="3">
    <source>
        <dbReference type="Proteomes" id="UP000688137"/>
    </source>
</evidence>
<protein>
    <recommendedName>
        <fullName evidence="4">Transmembrane protein</fullName>
    </recommendedName>
</protein>
<keyword evidence="3" id="KW-1185">Reference proteome</keyword>
<keyword evidence="1" id="KW-0812">Transmembrane</keyword>
<accession>A0A8S1QE64</accession>
<evidence type="ECO:0008006" key="4">
    <source>
        <dbReference type="Google" id="ProtNLM"/>
    </source>
</evidence>
<reference evidence="2" key="1">
    <citation type="submission" date="2021-01" db="EMBL/GenBank/DDBJ databases">
        <authorList>
            <consortium name="Genoscope - CEA"/>
            <person name="William W."/>
        </authorList>
    </citation>
    <scope>NUCLEOTIDE SEQUENCE</scope>
</reference>
<keyword evidence="1" id="KW-1133">Transmembrane helix</keyword>
<feature type="transmembrane region" description="Helical" evidence="1">
    <location>
        <begin position="1243"/>
        <end position="1261"/>
    </location>
</feature>
<dbReference type="Proteomes" id="UP000688137">
    <property type="component" value="Unassembled WGS sequence"/>
</dbReference>
<dbReference type="OMA" id="YYQINER"/>